<accession>A0A1J5NXC9</accession>
<sequence>MRAHHRGVTLKSAAGENDGIGIEQCDTVTAPSLDAAYPITRRHHQTAHRGVVQKLHPSPLCRRAKFGNDDTAAPDRLNAGRAGTEIIDRRHEFDAVAPQPSDRCGRVVRKRAKIAGIASSTARPQHVVDETGVDPIGSIEPHVRWRPPCIAAGFILARFFHDRNVDGQASALRLLRRRDRCCEPSRPVSDNNQLFGVLRHRRKITAQPRVQLISAPPSI</sequence>
<organism evidence="1">
    <name type="scientific">mine drainage metagenome</name>
    <dbReference type="NCBI Taxonomy" id="410659"/>
    <lineage>
        <taxon>unclassified sequences</taxon>
        <taxon>metagenomes</taxon>
        <taxon>ecological metagenomes</taxon>
    </lineage>
</organism>
<gene>
    <name evidence="1" type="ORF">GALL_545500</name>
</gene>
<dbReference type="EMBL" id="MLJW01008584">
    <property type="protein sequence ID" value="OIQ63905.1"/>
    <property type="molecule type" value="Genomic_DNA"/>
</dbReference>
<proteinExistence type="predicted"/>
<reference evidence="1" key="1">
    <citation type="submission" date="2016-10" db="EMBL/GenBank/DDBJ databases">
        <title>Sequence of Gallionella enrichment culture.</title>
        <authorList>
            <person name="Poehlein A."/>
            <person name="Muehling M."/>
            <person name="Daniel R."/>
        </authorList>
    </citation>
    <scope>NUCLEOTIDE SEQUENCE</scope>
</reference>
<name>A0A1J5NXC9_9ZZZZ</name>
<protein>
    <submittedName>
        <fullName evidence="1">Uncharacterized protein</fullName>
    </submittedName>
</protein>
<evidence type="ECO:0000313" key="1">
    <source>
        <dbReference type="EMBL" id="OIQ63905.1"/>
    </source>
</evidence>
<comment type="caution">
    <text evidence="1">The sequence shown here is derived from an EMBL/GenBank/DDBJ whole genome shotgun (WGS) entry which is preliminary data.</text>
</comment>
<dbReference type="AlphaFoldDB" id="A0A1J5NXC9"/>